<dbReference type="InterPro" id="IPR001810">
    <property type="entry name" value="F-box_dom"/>
</dbReference>
<dbReference type="Gramene" id="AUR62017713-RA">
    <property type="protein sequence ID" value="AUR62017713-RA:cds"/>
    <property type="gene ID" value="AUR62017713"/>
</dbReference>
<dbReference type="Proteomes" id="UP000596660">
    <property type="component" value="Unplaced"/>
</dbReference>
<evidence type="ECO:0000259" key="2">
    <source>
        <dbReference type="Pfam" id="PF24750"/>
    </source>
</evidence>
<dbReference type="OMA" id="DTQKWAL"/>
<dbReference type="PANTHER" id="PTHR35546:SF25">
    <property type="entry name" value="F-BOX DOMAIN-CONTAINING PROTEIN"/>
    <property type="match status" value="1"/>
</dbReference>
<dbReference type="InterPro" id="IPR011043">
    <property type="entry name" value="Gal_Oxase/kelch_b-propeller"/>
</dbReference>
<accession>A0A803LRY4</accession>
<reference evidence="3" key="1">
    <citation type="journal article" date="2017" name="Nature">
        <title>The genome of Chenopodium quinoa.</title>
        <authorList>
            <person name="Jarvis D.E."/>
            <person name="Ho Y.S."/>
            <person name="Lightfoot D.J."/>
            <person name="Schmoeckel S.M."/>
            <person name="Li B."/>
            <person name="Borm T.J.A."/>
            <person name="Ohyanagi H."/>
            <person name="Mineta K."/>
            <person name="Michell C.T."/>
            <person name="Saber N."/>
            <person name="Kharbatia N.M."/>
            <person name="Rupper R.R."/>
            <person name="Sharp A.R."/>
            <person name="Dally N."/>
            <person name="Boughton B.A."/>
            <person name="Woo Y.H."/>
            <person name="Gao G."/>
            <person name="Schijlen E.G.W.M."/>
            <person name="Guo X."/>
            <person name="Momin A.A."/>
            <person name="Negrao S."/>
            <person name="Al-Babili S."/>
            <person name="Gehring C."/>
            <person name="Roessner U."/>
            <person name="Jung C."/>
            <person name="Murphy K."/>
            <person name="Arold S.T."/>
            <person name="Gojobori T."/>
            <person name="van der Linden C.G."/>
            <person name="van Loo E.N."/>
            <person name="Jellen E.N."/>
            <person name="Maughan P.J."/>
            <person name="Tester M."/>
        </authorList>
    </citation>
    <scope>NUCLEOTIDE SEQUENCE [LARGE SCALE GENOMIC DNA]</scope>
    <source>
        <strain evidence="3">cv. PI 614886</strain>
    </source>
</reference>
<evidence type="ECO:0000259" key="1">
    <source>
        <dbReference type="Pfam" id="PF00646"/>
    </source>
</evidence>
<feature type="domain" description="F-box" evidence="1">
    <location>
        <begin position="9"/>
        <end position="46"/>
    </location>
</feature>
<dbReference type="InterPro" id="IPR036047">
    <property type="entry name" value="F-box-like_dom_sf"/>
</dbReference>
<dbReference type="EnsemblPlants" id="AUR62017713-RA">
    <property type="protein sequence ID" value="AUR62017713-RA:cds"/>
    <property type="gene ID" value="AUR62017713"/>
</dbReference>
<evidence type="ECO:0000313" key="4">
    <source>
        <dbReference type="Proteomes" id="UP000596660"/>
    </source>
</evidence>
<sequence>MGSQETSLELLSVDLIINILVKLSEKDLIRCKCVSKEWHRIITHVCVPRLSVEAPVSGVYFRIAQLPGSLGHLTTYSPQKVKKLLFDHIKSDDSVHIMDGAPLKDEKSGFEGMSYASILPFDHRGPDFLDCCNGLLLFVHRPKPRFYVCNPAIKQCVPIPLPPPTLHLPSLYASLAFDPSESIHYRIVILSLTTQPQYLLIFCSQTGEWMTHEVQVRLPVPYECFRMVRHCVYFKGMLYRLSLPDKILCIDLESKTIHIIASPDERNISLPRGCFGVLAGSLSYAKREYGHLWVWLLDNHSKQGEWILKYKIAFSHIYELALSLYFATFTIWIHTFAFHPKSNIIFLGSARSLMMYDLSSGHMELVQSNAISDIHCGSLFSLFTYRHTLITLKSWCRTPNDLDVSID</sequence>
<keyword evidence="4" id="KW-1185">Reference proteome</keyword>
<proteinExistence type="predicted"/>
<name>A0A803LRY4_CHEQI</name>
<organism evidence="3 4">
    <name type="scientific">Chenopodium quinoa</name>
    <name type="common">Quinoa</name>
    <dbReference type="NCBI Taxonomy" id="63459"/>
    <lineage>
        <taxon>Eukaryota</taxon>
        <taxon>Viridiplantae</taxon>
        <taxon>Streptophyta</taxon>
        <taxon>Embryophyta</taxon>
        <taxon>Tracheophyta</taxon>
        <taxon>Spermatophyta</taxon>
        <taxon>Magnoliopsida</taxon>
        <taxon>eudicotyledons</taxon>
        <taxon>Gunneridae</taxon>
        <taxon>Pentapetalae</taxon>
        <taxon>Caryophyllales</taxon>
        <taxon>Chenopodiaceae</taxon>
        <taxon>Chenopodioideae</taxon>
        <taxon>Atripliceae</taxon>
        <taxon>Chenopodium</taxon>
    </lineage>
</organism>
<dbReference type="Pfam" id="PF00646">
    <property type="entry name" value="F-box"/>
    <property type="match status" value="1"/>
</dbReference>
<dbReference type="Gene3D" id="1.20.1280.50">
    <property type="match status" value="1"/>
</dbReference>
<feature type="domain" description="F-box protein At3g26010-like beta-propeller" evidence="2">
    <location>
        <begin position="129"/>
        <end position="368"/>
    </location>
</feature>
<dbReference type="SUPFAM" id="SSF81383">
    <property type="entry name" value="F-box domain"/>
    <property type="match status" value="1"/>
</dbReference>
<dbReference type="Pfam" id="PF24750">
    <property type="entry name" value="b-prop_At3g26010-like"/>
    <property type="match status" value="1"/>
</dbReference>
<dbReference type="AlphaFoldDB" id="A0A803LRY4"/>
<protein>
    <recommendedName>
        <fullName evidence="5">F-box domain-containing protein</fullName>
    </recommendedName>
</protein>
<dbReference type="SUPFAM" id="SSF50965">
    <property type="entry name" value="Galactose oxidase, central domain"/>
    <property type="match status" value="1"/>
</dbReference>
<evidence type="ECO:0008006" key="5">
    <source>
        <dbReference type="Google" id="ProtNLM"/>
    </source>
</evidence>
<dbReference type="InterPro" id="IPR056592">
    <property type="entry name" value="Beta-prop_At3g26010-like"/>
</dbReference>
<dbReference type="InterPro" id="IPR055290">
    <property type="entry name" value="At3g26010-like"/>
</dbReference>
<reference evidence="3" key="2">
    <citation type="submission" date="2021-03" db="UniProtKB">
        <authorList>
            <consortium name="EnsemblPlants"/>
        </authorList>
    </citation>
    <scope>IDENTIFICATION</scope>
</reference>
<dbReference type="NCBIfam" id="TIGR01640">
    <property type="entry name" value="F_box_assoc_1"/>
    <property type="match status" value="1"/>
</dbReference>
<dbReference type="InterPro" id="IPR017451">
    <property type="entry name" value="F-box-assoc_interact_dom"/>
</dbReference>
<evidence type="ECO:0000313" key="3">
    <source>
        <dbReference type="EnsemblPlants" id="AUR62017713-RA:cds"/>
    </source>
</evidence>
<dbReference type="PANTHER" id="PTHR35546">
    <property type="entry name" value="F-BOX PROTEIN INTERACTION DOMAIN PROTEIN-RELATED"/>
    <property type="match status" value="1"/>
</dbReference>